<comment type="caution">
    <text evidence="1">The sequence shown here is derived from an EMBL/GenBank/DDBJ whole genome shotgun (WGS) entry which is preliminary data.</text>
</comment>
<dbReference type="EMBL" id="CM044702">
    <property type="protein sequence ID" value="KAI5676436.1"/>
    <property type="molecule type" value="Genomic_DNA"/>
</dbReference>
<proteinExistence type="predicted"/>
<reference evidence="2" key="1">
    <citation type="journal article" date="2023" name="Nat. Plants">
        <title>Single-cell RNA sequencing provides a high-resolution roadmap for understanding the multicellular compartmentation of specialized metabolism.</title>
        <authorList>
            <person name="Sun S."/>
            <person name="Shen X."/>
            <person name="Li Y."/>
            <person name="Li Y."/>
            <person name="Wang S."/>
            <person name="Li R."/>
            <person name="Zhang H."/>
            <person name="Shen G."/>
            <person name="Guo B."/>
            <person name="Wei J."/>
            <person name="Xu J."/>
            <person name="St-Pierre B."/>
            <person name="Chen S."/>
            <person name="Sun C."/>
        </authorList>
    </citation>
    <scope>NUCLEOTIDE SEQUENCE [LARGE SCALE GENOMIC DNA]</scope>
</reference>
<gene>
    <name evidence="1" type="ORF">M9H77_07386</name>
</gene>
<evidence type="ECO:0000313" key="2">
    <source>
        <dbReference type="Proteomes" id="UP001060085"/>
    </source>
</evidence>
<accession>A0ACC0BV13</accession>
<keyword evidence="2" id="KW-1185">Reference proteome</keyword>
<evidence type="ECO:0000313" key="1">
    <source>
        <dbReference type="EMBL" id="KAI5676436.1"/>
    </source>
</evidence>
<dbReference type="Proteomes" id="UP001060085">
    <property type="component" value="Linkage Group LG02"/>
</dbReference>
<organism evidence="1 2">
    <name type="scientific">Catharanthus roseus</name>
    <name type="common">Madagascar periwinkle</name>
    <name type="synonym">Vinca rosea</name>
    <dbReference type="NCBI Taxonomy" id="4058"/>
    <lineage>
        <taxon>Eukaryota</taxon>
        <taxon>Viridiplantae</taxon>
        <taxon>Streptophyta</taxon>
        <taxon>Embryophyta</taxon>
        <taxon>Tracheophyta</taxon>
        <taxon>Spermatophyta</taxon>
        <taxon>Magnoliopsida</taxon>
        <taxon>eudicotyledons</taxon>
        <taxon>Gunneridae</taxon>
        <taxon>Pentapetalae</taxon>
        <taxon>asterids</taxon>
        <taxon>lamiids</taxon>
        <taxon>Gentianales</taxon>
        <taxon>Apocynaceae</taxon>
        <taxon>Rauvolfioideae</taxon>
        <taxon>Vinceae</taxon>
        <taxon>Catharanthinae</taxon>
        <taxon>Catharanthus</taxon>
    </lineage>
</organism>
<name>A0ACC0BV13_CATRO</name>
<protein>
    <submittedName>
        <fullName evidence="1">Uncharacterized protein</fullName>
    </submittedName>
</protein>
<sequence length="331" mass="37347">MASLTPMAFSSKQLSHNPSLILPFNSRFNLENMISLQRECNLGFCFLGEFTKGRIYKANSKRIYPTPNCKGQWEDPDDDGSGSGSEYKDENDEEDTEEGFVENDLDFESDWETVNDGKVIGDSVNKISTNKYEEDVVTEIEQLLSPEEREILDRHQNPELEKISTAKWDPLHTFALAGQIKFMDKLLEYEVDVEKVDKDGLTALHHATIGKKEAVISHLLRKGANPQARDLDGATPLHYAVQVGAMQTVKLLIKYNVDVNIADNEGWTPLHVSMQSRNRDIAKILLVNGADRTRKNKDGKTPLDLSLSYGKDFKSYDLAKLLKLVPANREL</sequence>